<evidence type="ECO:0000313" key="2">
    <source>
        <dbReference type="Proteomes" id="UP000594380"/>
    </source>
</evidence>
<dbReference type="GeneID" id="301106281"/>
<comment type="caution">
    <text evidence="1">The sequence shown here is derived from an EMBL/GenBank/DDBJ whole genome shotgun (WGS) entry which is preliminary data.</text>
</comment>
<dbReference type="AlphaFoldDB" id="A0A7Y6K7Q1"/>
<reference evidence="1 2" key="1">
    <citation type="submission" date="2020-02" db="EMBL/GenBank/DDBJ databases">
        <title>Paraburkholderia simonii sp. nov. and Paraburkholderia youngii sp. nov. Brazilian and Mexican Mimosa-associated rhizobia.</title>
        <authorList>
            <person name="Mavima L."/>
            <person name="Beukes C.W."/>
            <person name="Chan W.Y."/>
            <person name="Palmer M."/>
            <person name="De Meyer S.E."/>
            <person name="James E.K."/>
            <person name="Venter S.N."/>
            <person name="Steenkamp E.T."/>
        </authorList>
    </citation>
    <scope>NUCLEOTIDE SEQUENCE [LARGE SCALE GENOMIC DNA]</scope>
    <source>
        <strain evidence="1 2">JPY169</strain>
    </source>
</reference>
<accession>A0A7Y6K7Q1</accession>
<dbReference type="EMBL" id="JAALDK010000003">
    <property type="protein sequence ID" value="NUY05496.1"/>
    <property type="molecule type" value="Genomic_DNA"/>
</dbReference>
<dbReference type="RefSeq" id="WP_176112033.1">
    <property type="nucleotide sequence ID" value="NZ_JAALDK010000003.1"/>
</dbReference>
<name>A0A7Y6K7Q1_9BURK</name>
<organism evidence="1 2">
    <name type="scientific">Paraburkholderia youngii</name>
    <dbReference type="NCBI Taxonomy" id="2782701"/>
    <lineage>
        <taxon>Bacteria</taxon>
        <taxon>Pseudomonadati</taxon>
        <taxon>Pseudomonadota</taxon>
        <taxon>Betaproteobacteria</taxon>
        <taxon>Burkholderiales</taxon>
        <taxon>Burkholderiaceae</taxon>
        <taxon>Paraburkholderia</taxon>
    </lineage>
</organism>
<evidence type="ECO:0000313" key="1">
    <source>
        <dbReference type="EMBL" id="NUY05496.1"/>
    </source>
</evidence>
<proteinExistence type="predicted"/>
<gene>
    <name evidence="1" type="ORF">G5S42_38680</name>
</gene>
<protein>
    <submittedName>
        <fullName evidence="1">Uncharacterized protein</fullName>
    </submittedName>
</protein>
<dbReference type="Proteomes" id="UP000594380">
    <property type="component" value="Unassembled WGS sequence"/>
</dbReference>
<sequence>MVDAHALGLGLVFDEGEHRVVVISHDCDLANDKEPSVECIVADIVATVDPTFARARNVRRLHLCYTTGEGHTLVLELRHDARTVVHTAMFDAIAAAPDASVTLNADEKRALKQWLAARYGRPAFPNAFESRLRRKHKGKTVEQLTGKLLEPYNAHLVGVFFDLDAARFQDLDGGEPYVLRITLAYDATEGGPVARAAAEKAASEISDLFTSVYGKPEDAKEIALESCVAVADTRLSLADLRKIDQWRLEYISLRTDPPEGFLPVGETPA</sequence>